<dbReference type="GO" id="GO:0003723">
    <property type="term" value="F:RNA binding"/>
    <property type="evidence" value="ECO:0007669"/>
    <property type="project" value="UniProtKB-UniRule"/>
</dbReference>
<dbReference type="HAMAP" id="MF_00934">
    <property type="entry name" value="23SrRNA_methyltr_J"/>
    <property type="match status" value="1"/>
</dbReference>
<keyword evidence="1" id="KW-0694">RNA-binding</keyword>
<reference evidence="2 3" key="1">
    <citation type="submission" date="2014-11" db="EMBL/GenBank/DDBJ databases">
        <title>Complete Genome Sequence of Pseudoalteromonas sp. Strain OCN003 Isolated from Kaneohe Bay, Oahu, Hawaii.</title>
        <authorList>
            <person name="Beurmann S."/>
            <person name="Videau P."/>
            <person name="Ushijima B."/>
            <person name="Smith A.M."/>
            <person name="Aeby G.S."/>
            <person name="Callahan S.M."/>
            <person name="Belcaid M."/>
        </authorList>
    </citation>
    <scope>NUCLEOTIDE SEQUENCE [LARGE SCALE GENOMIC DNA]</scope>
    <source>
        <strain evidence="2 3">OCN003</strain>
    </source>
</reference>
<dbReference type="Pfam" id="PF04378">
    <property type="entry name" value="RsmJ"/>
    <property type="match status" value="1"/>
</dbReference>
<feature type="binding site" evidence="1">
    <location>
        <begin position="146"/>
        <end position="147"/>
    </location>
    <ligand>
        <name>S-adenosyl-L-methionine</name>
        <dbReference type="ChEBI" id="CHEBI:59789"/>
    </ligand>
</feature>
<comment type="subunit">
    <text evidence="1">Monomer.</text>
</comment>
<accession>A0A0A7EGT6</accession>
<dbReference type="InterPro" id="IPR007473">
    <property type="entry name" value="RlmJ"/>
</dbReference>
<feature type="binding site" evidence="1">
    <location>
        <position position="167"/>
    </location>
    <ligand>
        <name>S-adenosyl-L-methionine</name>
        <dbReference type="ChEBI" id="CHEBI:59789"/>
    </ligand>
</feature>
<keyword evidence="1 2" id="KW-0489">Methyltransferase</keyword>
<dbReference type="GO" id="GO:0070475">
    <property type="term" value="P:rRNA base methylation"/>
    <property type="evidence" value="ECO:0007669"/>
    <property type="project" value="UniProtKB-UniRule"/>
</dbReference>
<dbReference type="eggNOG" id="COG2961">
    <property type="taxonomic scope" value="Bacteria"/>
</dbReference>
<sequence length="282" mass="32107">MLSYRHSFHAGNPADVIKHLVLIETISYLTKKDKPLEYIDTHSGVGVYRLATAEAQKTQEYLEGIAKLWQYQGDNDAIKRYVAKVKQFNQGELEIYPGSPMVADSLLRENDKRWLFELHPKDSESLKHNMAELSRRRKQTFVRKENGFKGVLGLLPPQAKRGCVLIDPPYEIKSDYEQVVKTVKKAVERFNSGTIMIWYPVVSRERIDAMEAGLIASGIRNIQLFELATQADTDEHGMTASGMIVINPPWTLKQTMDECLPELVSLLSSEGGFYRSEQLVEE</sequence>
<dbReference type="AlphaFoldDB" id="A0A0A7EGT6"/>
<feature type="binding site" evidence="1">
    <location>
        <position position="99"/>
    </location>
    <ligand>
        <name>S-adenosyl-L-methionine</name>
        <dbReference type="ChEBI" id="CHEBI:59789"/>
    </ligand>
</feature>
<dbReference type="OrthoDB" id="9791274at2"/>
<dbReference type="SUPFAM" id="SSF53335">
    <property type="entry name" value="S-adenosyl-L-methionine-dependent methyltransferases"/>
    <property type="match status" value="1"/>
</dbReference>
<feature type="binding site" evidence="1">
    <location>
        <position position="42"/>
    </location>
    <ligand>
        <name>S-adenosyl-L-methionine</name>
        <dbReference type="ChEBI" id="CHEBI:59789"/>
    </ligand>
</feature>
<dbReference type="Proteomes" id="UP000030341">
    <property type="component" value="Chromosome 1"/>
</dbReference>
<keyword evidence="1" id="KW-0698">rRNA processing</keyword>
<feature type="active site" description="Proton acceptor" evidence="1">
    <location>
        <position position="167"/>
    </location>
</feature>
<keyword evidence="1 2" id="KW-0808">Transferase</keyword>
<proteinExistence type="inferred from homology"/>
<name>A0A0A7EGT6_9GAMM</name>
<dbReference type="PANTHER" id="PTHR37426:SF1">
    <property type="entry name" value="RIBOSOMAL RNA LARGE SUBUNIT METHYLTRANSFERASE J"/>
    <property type="match status" value="1"/>
</dbReference>
<dbReference type="EC" id="2.1.1.266" evidence="1"/>
<dbReference type="STRING" id="1348114.OM33_09015"/>
<dbReference type="KEGG" id="pseo:OM33_09015"/>
<dbReference type="RefSeq" id="WP_038641015.1">
    <property type="nucleotide sequence ID" value="NZ_CP009888.1"/>
</dbReference>
<comment type="catalytic activity">
    <reaction evidence="1">
        <text>adenosine(2030) in 23S rRNA + S-adenosyl-L-methionine = N(6)-methyladenosine(2030) in 23S rRNA + S-adenosyl-L-homocysteine + H(+)</text>
        <dbReference type="Rhea" id="RHEA:43736"/>
        <dbReference type="Rhea" id="RHEA-COMP:10668"/>
        <dbReference type="Rhea" id="RHEA-COMP:10669"/>
        <dbReference type="ChEBI" id="CHEBI:15378"/>
        <dbReference type="ChEBI" id="CHEBI:57856"/>
        <dbReference type="ChEBI" id="CHEBI:59789"/>
        <dbReference type="ChEBI" id="CHEBI:74411"/>
        <dbReference type="ChEBI" id="CHEBI:74449"/>
        <dbReference type="EC" id="2.1.1.266"/>
    </reaction>
</comment>
<dbReference type="PANTHER" id="PTHR37426">
    <property type="entry name" value="RIBOSOMAL RNA LARGE SUBUNIT METHYLTRANSFERASE J"/>
    <property type="match status" value="1"/>
</dbReference>
<dbReference type="InterPro" id="IPR029063">
    <property type="entry name" value="SAM-dependent_MTases_sf"/>
</dbReference>
<dbReference type="Gene3D" id="3.40.50.150">
    <property type="entry name" value="Vaccinia Virus protein VP39"/>
    <property type="match status" value="1"/>
</dbReference>
<dbReference type="GO" id="GO:0005829">
    <property type="term" value="C:cytosol"/>
    <property type="evidence" value="ECO:0007669"/>
    <property type="project" value="TreeGrafter"/>
</dbReference>
<feature type="binding site" evidence="1">
    <location>
        <position position="117"/>
    </location>
    <ligand>
        <name>S-adenosyl-L-methionine</name>
        <dbReference type="ChEBI" id="CHEBI:59789"/>
    </ligand>
</feature>
<organism evidence="2 3">
    <name type="scientific">Pseudoalteromonas piratica</name>
    <dbReference type="NCBI Taxonomy" id="1348114"/>
    <lineage>
        <taxon>Bacteria</taxon>
        <taxon>Pseudomonadati</taxon>
        <taxon>Pseudomonadota</taxon>
        <taxon>Gammaproteobacteria</taxon>
        <taxon>Alteromonadales</taxon>
        <taxon>Pseudoalteromonadaceae</taxon>
        <taxon>Pseudoalteromonas</taxon>
    </lineage>
</organism>
<feature type="binding site" evidence="1">
    <location>
        <position position="19"/>
    </location>
    <ligand>
        <name>S-adenosyl-L-methionine</name>
        <dbReference type="ChEBI" id="CHEBI:59789"/>
    </ligand>
</feature>
<evidence type="ECO:0000313" key="2">
    <source>
        <dbReference type="EMBL" id="AIY65276.1"/>
    </source>
</evidence>
<feature type="site" description="Interaction with substrate rRNA" evidence="1">
    <location>
        <position position="4"/>
    </location>
</feature>
<protein>
    <recommendedName>
        <fullName evidence="1">Ribosomal RNA large subunit methyltransferase J</fullName>
        <ecNumber evidence="1">2.1.1.266</ecNumber>
    </recommendedName>
    <alternativeName>
        <fullName evidence="1">23S rRNA (adenine(2030)-N6)-methyltransferase</fullName>
    </alternativeName>
    <alternativeName>
        <fullName evidence="1">23S rRNA m6A2030 methyltransferase</fullName>
    </alternativeName>
</protein>
<evidence type="ECO:0000313" key="3">
    <source>
        <dbReference type="Proteomes" id="UP000030341"/>
    </source>
</evidence>
<dbReference type="EMBL" id="CP009888">
    <property type="protein sequence ID" value="AIY65276.1"/>
    <property type="molecule type" value="Genomic_DNA"/>
</dbReference>
<dbReference type="GO" id="GO:0036307">
    <property type="term" value="F:23S rRNA (adenine(2030)-N(6))-methyltransferase activity"/>
    <property type="evidence" value="ECO:0007669"/>
    <property type="project" value="UniProtKB-UniRule"/>
</dbReference>
<evidence type="ECO:0000256" key="1">
    <source>
        <dbReference type="HAMAP-Rule" id="MF_00934"/>
    </source>
</evidence>
<comment type="similarity">
    <text evidence="1">Belongs to the RlmJ family.</text>
</comment>
<comment type="function">
    <text evidence="1">Specifically methylates the adenine in position 2030 of 23S rRNA.</text>
</comment>
<keyword evidence="1" id="KW-0949">S-adenosyl-L-methionine</keyword>
<keyword evidence="3" id="KW-1185">Reference proteome</keyword>
<gene>
    <name evidence="1" type="primary">rlmJ</name>
    <name evidence="2" type="ORF">OM33_09015</name>
</gene>
<dbReference type="HOGENOM" id="CLU_061769_0_0_6"/>